<feature type="transmembrane region" description="Helical" evidence="7">
    <location>
        <begin position="160"/>
        <end position="179"/>
    </location>
</feature>
<dbReference type="InterPro" id="IPR050638">
    <property type="entry name" value="AA-Vitamin_Transporters"/>
</dbReference>
<organism evidence="9 10">
    <name type="scientific">Nocardioides silvaticus</name>
    <dbReference type="NCBI Taxonomy" id="2201891"/>
    <lineage>
        <taxon>Bacteria</taxon>
        <taxon>Bacillati</taxon>
        <taxon>Actinomycetota</taxon>
        <taxon>Actinomycetes</taxon>
        <taxon>Propionibacteriales</taxon>
        <taxon>Nocardioidaceae</taxon>
        <taxon>Nocardioides</taxon>
    </lineage>
</organism>
<keyword evidence="3 7" id="KW-0812">Transmembrane</keyword>
<dbReference type="InterPro" id="IPR037185">
    <property type="entry name" value="EmrE-like"/>
</dbReference>
<dbReference type="RefSeq" id="WP_109694330.1">
    <property type="nucleotide sequence ID" value="NZ_QGDD01000005.1"/>
</dbReference>
<dbReference type="EMBL" id="QGDD01000005">
    <property type="protein sequence ID" value="PWN02619.1"/>
    <property type="molecule type" value="Genomic_DNA"/>
</dbReference>
<feature type="transmembrane region" description="Helical" evidence="7">
    <location>
        <begin position="99"/>
        <end position="121"/>
    </location>
</feature>
<evidence type="ECO:0000256" key="3">
    <source>
        <dbReference type="ARBA" id="ARBA00022692"/>
    </source>
</evidence>
<evidence type="ECO:0000259" key="8">
    <source>
        <dbReference type="Pfam" id="PF00892"/>
    </source>
</evidence>
<dbReference type="Pfam" id="PF00892">
    <property type="entry name" value="EamA"/>
    <property type="match status" value="2"/>
</dbReference>
<sequence length="317" mass="31546">MTTSRLLPIGIVQVSLAGVLWGTGGITLEVIRDYAELSFVTVSGYRMLIAALVLLAAVVVLRRGRALVALLRDAPGTACVMGVGTGAYQAFYFGSVVEVGVTVATVVSLGLAPVLLTAAEALRDRRHPGGRRVLVVAVALAGLVLVSVAAGGTGTGPRPWLGVLLAVGSGATYAATTALGKTITHRTDPLALTTVATTAGALALVPAALVAGGPLTTDDPVAIGAMGYLGVMTMALAYGLLYAGLRTTTSTAAVIASLLEPVTAAIVAALFLDERVGVLGAVGIVLVLAAVAGAGREPVAESGPAVPARPDVRTGPA</sequence>
<comment type="subcellular location">
    <subcellularLocation>
        <location evidence="1">Membrane</location>
        <topology evidence="1">Multi-pass membrane protein</topology>
    </subcellularLocation>
</comment>
<name>A0A316THB3_9ACTN</name>
<evidence type="ECO:0000313" key="9">
    <source>
        <dbReference type="EMBL" id="PWN02619.1"/>
    </source>
</evidence>
<evidence type="ECO:0000256" key="1">
    <source>
        <dbReference type="ARBA" id="ARBA00004141"/>
    </source>
</evidence>
<gene>
    <name evidence="9" type="ORF">DJ010_13015</name>
</gene>
<feature type="region of interest" description="Disordered" evidence="6">
    <location>
        <begin position="298"/>
        <end position="317"/>
    </location>
</feature>
<feature type="domain" description="EamA" evidence="8">
    <location>
        <begin position="161"/>
        <end position="293"/>
    </location>
</feature>
<reference evidence="9 10" key="1">
    <citation type="submission" date="2018-05" db="EMBL/GenBank/DDBJ databases">
        <title>Nocardioides silvaticus genome.</title>
        <authorList>
            <person name="Li C."/>
            <person name="Wang G."/>
        </authorList>
    </citation>
    <scope>NUCLEOTIDE SEQUENCE [LARGE SCALE GENOMIC DNA]</scope>
    <source>
        <strain evidence="9 10">CCTCC AB 2018079</strain>
    </source>
</reference>
<feature type="transmembrane region" description="Helical" evidence="7">
    <location>
        <begin position="191"/>
        <end position="215"/>
    </location>
</feature>
<dbReference type="Proteomes" id="UP000245507">
    <property type="component" value="Unassembled WGS sequence"/>
</dbReference>
<evidence type="ECO:0000256" key="5">
    <source>
        <dbReference type="ARBA" id="ARBA00023136"/>
    </source>
</evidence>
<accession>A0A316THB3</accession>
<keyword evidence="10" id="KW-1185">Reference proteome</keyword>
<dbReference type="InterPro" id="IPR000620">
    <property type="entry name" value="EamA_dom"/>
</dbReference>
<dbReference type="PANTHER" id="PTHR32322:SF2">
    <property type="entry name" value="EAMA DOMAIN-CONTAINING PROTEIN"/>
    <property type="match status" value="1"/>
</dbReference>
<feature type="transmembrane region" description="Helical" evidence="7">
    <location>
        <begin position="278"/>
        <end position="295"/>
    </location>
</feature>
<feature type="transmembrane region" description="Helical" evidence="7">
    <location>
        <begin position="133"/>
        <end position="154"/>
    </location>
</feature>
<keyword evidence="4 7" id="KW-1133">Transmembrane helix</keyword>
<dbReference type="AlphaFoldDB" id="A0A316THB3"/>
<evidence type="ECO:0000256" key="7">
    <source>
        <dbReference type="SAM" id="Phobius"/>
    </source>
</evidence>
<dbReference type="OrthoDB" id="4937919at2"/>
<proteinExistence type="inferred from homology"/>
<evidence type="ECO:0000256" key="4">
    <source>
        <dbReference type="ARBA" id="ARBA00022989"/>
    </source>
</evidence>
<dbReference type="SUPFAM" id="SSF103481">
    <property type="entry name" value="Multidrug resistance efflux transporter EmrE"/>
    <property type="match status" value="2"/>
</dbReference>
<comment type="similarity">
    <text evidence="2">Belongs to the EamA transporter family.</text>
</comment>
<feature type="transmembrane region" description="Helical" evidence="7">
    <location>
        <begin position="7"/>
        <end position="31"/>
    </location>
</feature>
<feature type="transmembrane region" description="Helical" evidence="7">
    <location>
        <begin position="43"/>
        <end position="62"/>
    </location>
</feature>
<keyword evidence="5 7" id="KW-0472">Membrane</keyword>
<dbReference type="PANTHER" id="PTHR32322">
    <property type="entry name" value="INNER MEMBRANE TRANSPORTER"/>
    <property type="match status" value="1"/>
</dbReference>
<evidence type="ECO:0000313" key="10">
    <source>
        <dbReference type="Proteomes" id="UP000245507"/>
    </source>
</evidence>
<feature type="transmembrane region" description="Helical" evidence="7">
    <location>
        <begin position="221"/>
        <end position="245"/>
    </location>
</feature>
<comment type="caution">
    <text evidence="9">The sequence shown here is derived from an EMBL/GenBank/DDBJ whole genome shotgun (WGS) entry which is preliminary data.</text>
</comment>
<feature type="transmembrane region" description="Helical" evidence="7">
    <location>
        <begin position="74"/>
        <end position="93"/>
    </location>
</feature>
<evidence type="ECO:0000256" key="6">
    <source>
        <dbReference type="SAM" id="MobiDB-lite"/>
    </source>
</evidence>
<evidence type="ECO:0000256" key="2">
    <source>
        <dbReference type="ARBA" id="ARBA00007362"/>
    </source>
</evidence>
<feature type="domain" description="EamA" evidence="8">
    <location>
        <begin position="9"/>
        <end position="147"/>
    </location>
</feature>
<dbReference type="GO" id="GO:0016020">
    <property type="term" value="C:membrane"/>
    <property type="evidence" value="ECO:0007669"/>
    <property type="project" value="UniProtKB-SubCell"/>
</dbReference>
<protein>
    <submittedName>
        <fullName evidence="9">EamA family transporter</fullName>
    </submittedName>
</protein>
<feature type="transmembrane region" description="Helical" evidence="7">
    <location>
        <begin position="252"/>
        <end position="272"/>
    </location>
</feature>